<reference evidence="1 2" key="1">
    <citation type="submission" date="2019-10" db="EMBL/GenBank/DDBJ databases">
        <title>Genome sequence of Azospirillum formosense CC-Nfb-7.</title>
        <authorList>
            <person name="Ambrosini A."/>
            <person name="Sant'Anna F.H."/>
            <person name="Cassan F.D."/>
            <person name="Souza E.M."/>
            <person name="Passaglia L.M.P."/>
        </authorList>
    </citation>
    <scope>NUCLEOTIDE SEQUENCE [LARGE SCALE GENOMIC DNA]</scope>
    <source>
        <strain evidence="1 2">CC-NFb-7</strain>
    </source>
</reference>
<dbReference type="RefSeq" id="WP_174437583.1">
    <property type="nucleotide sequence ID" value="NZ_BAABCC010000032.1"/>
</dbReference>
<proteinExistence type="predicted"/>
<protein>
    <submittedName>
        <fullName evidence="1">Uncharacterized protein</fullName>
    </submittedName>
</protein>
<gene>
    <name evidence="1" type="ORF">GBZ26_03315</name>
</gene>
<evidence type="ECO:0000313" key="1">
    <source>
        <dbReference type="EMBL" id="NUB18256.1"/>
    </source>
</evidence>
<accession>A0ABX2KWR0</accession>
<dbReference type="Proteomes" id="UP000639419">
    <property type="component" value="Unassembled WGS sequence"/>
</dbReference>
<name>A0ABX2KWR0_9PROT</name>
<comment type="caution">
    <text evidence="1">The sequence shown here is derived from an EMBL/GenBank/DDBJ whole genome shotgun (WGS) entry which is preliminary data.</text>
</comment>
<evidence type="ECO:0000313" key="2">
    <source>
        <dbReference type="Proteomes" id="UP000639419"/>
    </source>
</evidence>
<keyword evidence="2" id="KW-1185">Reference proteome</keyword>
<sequence length="158" mass="15933">MTDSDNATPLPETPRATTLSALSVQLAAALSDPDASDARWDLAEMIATSIPTTPAEAVVVVGLLTNADIGLEAGQTEVHLTAARSLEAGLRAMATAPEADAFGAAISAFDQAAERALALPLEPTPAMVDAAVAATGCTAAKARAGFAAMVEAFRREAA</sequence>
<dbReference type="EMBL" id="WHOR01000013">
    <property type="protein sequence ID" value="NUB18256.1"/>
    <property type="molecule type" value="Genomic_DNA"/>
</dbReference>
<organism evidence="1 2">
    <name type="scientific">Azospirillum formosense</name>
    <dbReference type="NCBI Taxonomy" id="861533"/>
    <lineage>
        <taxon>Bacteria</taxon>
        <taxon>Pseudomonadati</taxon>
        <taxon>Pseudomonadota</taxon>
        <taxon>Alphaproteobacteria</taxon>
        <taxon>Rhodospirillales</taxon>
        <taxon>Azospirillaceae</taxon>
        <taxon>Azospirillum</taxon>
    </lineage>
</organism>